<reference evidence="2" key="1">
    <citation type="submission" date="2015-10" db="EMBL/GenBank/DDBJ databases">
        <authorList>
            <person name="Luecker S."/>
            <person name="Luecker S."/>
        </authorList>
    </citation>
    <scope>NUCLEOTIDE SEQUENCE [LARGE SCALE GENOMIC DNA]</scope>
</reference>
<proteinExistence type="predicted"/>
<dbReference type="EMBL" id="CZPZ01000032">
    <property type="protein sequence ID" value="CUS38411.1"/>
    <property type="molecule type" value="Genomic_DNA"/>
</dbReference>
<evidence type="ECO:0000313" key="1">
    <source>
        <dbReference type="EMBL" id="CUS38411.1"/>
    </source>
</evidence>
<accession>A0A0S4LR18</accession>
<protein>
    <recommendedName>
        <fullName evidence="3">Lipoprotein</fullName>
    </recommendedName>
</protein>
<evidence type="ECO:0008006" key="3">
    <source>
        <dbReference type="Google" id="ProtNLM"/>
    </source>
</evidence>
<dbReference type="Proteomes" id="UP000198736">
    <property type="component" value="Unassembled WGS sequence"/>
</dbReference>
<keyword evidence="2" id="KW-1185">Reference proteome</keyword>
<dbReference type="AlphaFoldDB" id="A0A0S4LR18"/>
<dbReference type="STRING" id="1742973.COMA2_50073"/>
<organism evidence="1 2">
    <name type="scientific">Candidatus Nitrospira nitrificans</name>
    <dbReference type="NCBI Taxonomy" id="1742973"/>
    <lineage>
        <taxon>Bacteria</taxon>
        <taxon>Pseudomonadati</taxon>
        <taxon>Nitrospirota</taxon>
        <taxon>Nitrospiria</taxon>
        <taxon>Nitrospirales</taxon>
        <taxon>Nitrospiraceae</taxon>
        <taxon>Nitrospira</taxon>
    </lineage>
</organism>
<name>A0A0S4LR18_9BACT</name>
<sequence length="191" mass="21436">MSRFVSNVRLPMRRLLLGLLPLVLAGCPTTTAMMVGAPALLSKSEFDERRTETKRQIETGLISKEAGETNCRQMLNAVDRNHAAPPPVDPAACEFGSFSDRLYELTRSVESGALTADLWVTKCKQLAGQPSGRDVCRYDPFAERIIQWRRLVHEGKASKEGAEMDCRNHVRQVRRHPVPGPEIKEDDCKFE</sequence>
<dbReference type="PROSITE" id="PS51257">
    <property type="entry name" value="PROKAR_LIPOPROTEIN"/>
    <property type="match status" value="1"/>
</dbReference>
<evidence type="ECO:0000313" key="2">
    <source>
        <dbReference type="Proteomes" id="UP000198736"/>
    </source>
</evidence>
<gene>
    <name evidence="1" type="ORF">COMA2_50073</name>
</gene>